<accession>A0ACC5ZZ38</accession>
<protein>
    <submittedName>
        <fullName evidence="1">S8 family serine peptidase</fullName>
    </submittedName>
</protein>
<evidence type="ECO:0000313" key="1">
    <source>
        <dbReference type="EMBL" id="MCM2563633.1"/>
    </source>
</evidence>
<organism evidence="1 2">
    <name type="scientific">Lutimaribacter degradans</name>
    <dbReference type="NCBI Taxonomy" id="2945989"/>
    <lineage>
        <taxon>Bacteria</taxon>
        <taxon>Pseudomonadati</taxon>
        <taxon>Pseudomonadota</taxon>
        <taxon>Alphaproteobacteria</taxon>
        <taxon>Rhodobacterales</taxon>
        <taxon>Roseobacteraceae</taxon>
        <taxon>Lutimaribacter</taxon>
    </lineage>
</organism>
<keyword evidence="2" id="KW-1185">Reference proteome</keyword>
<gene>
    <name evidence="1" type="ORF">M8744_15865</name>
</gene>
<dbReference type="Proteomes" id="UP001203036">
    <property type="component" value="Unassembled WGS sequence"/>
</dbReference>
<name>A0ACC5ZZ38_9RHOB</name>
<reference evidence="1" key="1">
    <citation type="submission" date="2022-06" db="EMBL/GenBank/DDBJ databases">
        <title>Lutimaribacter sp. EGI FJ00013, a novel bacterium isolated from a salt lake sediment enrichment.</title>
        <authorList>
            <person name="Gao L."/>
            <person name="Fang B.-Z."/>
            <person name="Li W.-J."/>
        </authorList>
    </citation>
    <scope>NUCLEOTIDE SEQUENCE</scope>
    <source>
        <strain evidence="1">EGI FJ00013</strain>
    </source>
</reference>
<proteinExistence type="predicted"/>
<sequence length="450" mass="46539">MPEDDHPDMTRRKLLTRIGLAGATAYTAPALTHLGMAHASGGSGGGAGGAGTGGGGSGGGARNIWGNNRSRPDPRSNRRRVVQAAPTPPDLEIILALPAGVAVTPARDAGYTVLGEAPNNTIGGTLYRLGLPAGRSVEEGLDELTDLLPDALSDENHVYTPDDFLCDDDGCAAHEMIGWSGWPSIYAPRIGVIDTGINQDHPALAGQNLKVHQADLGGRAAAGRKHGTAIAAMLVGRLEYRVPGLLPNASLVAVEAFHRGYYGEQADIFSLAEAMDILLAADVSVINMSFSGPRNAVLEELITRAATRGVATVAAAGNDGPGAEPAYPAAFEKVLAVTAVDHAGRAYRQANHGHYINFAAPGVRVWVAASVSGGRLKSGTSYAAPFVTASLAVQRLRAPALPLEQTITEMSRCAKDLGEDGHDPVFGHGLVAAPGQCFGEEAEFFPASGE</sequence>
<dbReference type="EMBL" id="JAMQGO010000014">
    <property type="protein sequence ID" value="MCM2563633.1"/>
    <property type="molecule type" value="Genomic_DNA"/>
</dbReference>
<comment type="caution">
    <text evidence="1">The sequence shown here is derived from an EMBL/GenBank/DDBJ whole genome shotgun (WGS) entry which is preliminary data.</text>
</comment>
<evidence type="ECO:0000313" key="2">
    <source>
        <dbReference type="Proteomes" id="UP001203036"/>
    </source>
</evidence>